<dbReference type="Gene3D" id="3.30.70.100">
    <property type="match status" value="1"/>
</dbReference>
<feature type="transmembrane region" description="Helical" evidence="17">
    <location>
        <begin position="147"/>
        <end position="166"/>
    </location>
</feature>
<keyword evidence="20" id="KW-1185">Reference proteome</keyword>
<comment type="subcellular location">
    <subcellularLocation>
        <location evidence="1">Cell membrane</location>
        <topology evidence="1">Multi-pass membrane protein</topology>
    </subcellularLocation>
</comment>
<dbReference type="CDD" id="cd00371">
    <property type="entry name" value="HMA"/>
    <property type="match status" value="1"/>
</dbReference>
<comment type="catalytic activity">
    <reaction evidence="16">
        <text>Cu(+)(in) + ATP + H2O = Cu(+)(out) + ADP + phosphate + H(+)</text>
        <dbReference type="Rhea" id="RHEA:25792"/>
        <dbReference type="ChEBI" id="CHEBI:15377"/>
        <dbReference type="ChEBI" id="CHEBI:15378"/>
        <dbReference type="ChEBI" id="CHEBI:30616"/>
        <dbReference type="ChEBI" id="CHEBI:43474"/>
        <dbReference type="ChEBI" id="CHEBI:49552"/>
        <dbReference type="ChEBI" id="CHEBI:456216"/>
        <dbReference type="EC" id="7.2.2.8"/>
    </reaction>
</comment>
<evidence type="ECO:0000256" key="10">
    <source>
        <dbReference type="ARBA" id="ARBA00022840"/>
    </source>
</evidence>
<dbReference type="InterPro" id="IPR027256">
    <property type="entry name" value="P-typ_ATPase_IB"/>
</dbReference>
<name>A0A841R4T6_9FIRM</name>
<feature type="transmembrane region" description="Helical" evidence="17">
    <location>
        <begin position="331"/>
        <end position="350"/>
    </location>
</feature>
<dbReference type="InterPro" id="IPR008250">
    <property type="entry name" value="ATPase_P-typ_transduc_dom_A_sf"/>
</dbReference>
<dbReference type="InterPro" id="IPR023299">
    <property type="entry name" value="ATPase_P-typ_cyto_dom_N"/>
</dbReference>
<dbReference type="RefSeq" id="WP_159822476.1">
    <property type="nucleotide sequence ID" value="NZ_CABWNB010000002.1"/>
</dbReference>
<comment type="similarity">
    <text evidence="2 17">Belongs to the cation transport ATPase (P-type) (TC 3.A.3) family. Type IB subfamily.</text>
</comment>
<dbReference type="GO" id="GO:0005886">
    <property type="term" value="C:plasma membrane"/>
    <property type="evidence" value="ECO:0007669"/>
    <property type="project" value="UniProtKB-SubCell"/>
</dbReference>
<dbReference type="GO" id="GO:0005524">
    <property type="term" value="F:ATP binding"/>
    <property type="evidence" value="ECO:0007669"/>
    <property type="project" value="UniProtKB-UniRule"/>
</dbReference>
<dbReference type="OrthoDB" id="9760802at2"/>
<organism evidence="19 20">
    <name type="scientific">Negativicoccus succinicivorans</name>
    <dbReference type="NCBI Taxonomy" id="620903"/>
    <lineage>
        <taxon>Bacteria</taxon>
        <taxon>Bacillati</taxon>
        <taxon>Bacillota</taxon>
        <taxon>Negativicutes</taxon>
        <taxon>Veillonellales</taxon>
        <taxon>Veillonellaceae</taxon>
        <taxon>Negativicoccus</taxon>
    </lineage>
</organism>
<evidence type="ECO:0000256" key="3">
    <source>
        <dbReference type="ARBA" id="ARBA00012517"/>
    </source>
</evidence>
<dbReference type="InterPro" id="IPR017969">
    <property type="entry name" value="Heavy-metal-associated_CS"/>
</dbReference>
<dbReference type="GeneID" id="93486502"/>
<dbReference type="PANTHER" id="PTHR43520">
    <property type="entry name" value="ATP7, ISOFORM B"/>
    <property type="match status" value="1"/>
</dbReference>
<dbReference type="GO" id="GO:0043682">
    <property type="term" value="F:P-type divalent copper transporter activity"/>
    <property type="evidence" value="ECO:0007669"/>
    <property type="project" value="TreeGrafter"/>
</dbReference>
<evidence type="ECO:0000256" key="4">
    <source>
        <dbReference type="ARBA" id="ARBA00022448"/>
    </source>
</evidence>
<dbReference type="SFLD" id="SFLDF00027">
    <property type="entry name" value="p-type_atpase"/>
    <property type="match status" value="1"/>
</dbReference>
<dbReference type="SFLD" id="SFLDS00003">
    <property type="entry name" value="Haloacid_Dehalogenase"/>
    <property type="match status" value="1"/>
</dbReference>
<dbReference type="Gene3D" id="3.40.50.1000">
    <property type="entry name" value="HAD superfamily/HAD-like"/>
    <property type="match status" value="1"/>
</dbReference>
<dbReference type="InterPro" id="IPR006121">
    <property type="entry name" value="HMA_dom"/>
</dbReference>
<dbReference type="Pfam" id="PF00122">
    <property type="entry name" value="E1-E2_ATPase"/>
    <property type="match status" value="1"/>
</dbReference>
<keyword evidence="7 17" id="KW-0479">Metal-binding</keyword>
<dbReference type="NCBIfam" id="TIGR01494">
    <property type="entry name" value="ATPase_P-type"/>
    <property type="match status" value="1"/>
</dbReference>
<dbReference type="GO" id="GO:0055070">
    <property type="term" value="P:copper ion homeostasis"/>
    <property type="evidence" value="ECO:0007669"/>
    <property type="project" value="TreeGrafter"/>
</dbReference>
<dbReference type="InterPro" id="IPR001757">
    <property type="entry name" value="P_typ_ATPase"/>
</dbReference>
<dbReference type="SUPFAM" id="SSF81665">
    <property type="entry name" value="Calcium ATPase, transmembrane domain M"/>
    <property type="match status" value="1"/>
</dbReference>
<evidence type="ECO:0000256" key="16">
    <source>
        <dbReference type="ARBA" id="ARBA00049289"/>
    </source>
</evidence>
<evidence type="ECO:0000256" key="14">
    <source>
        <dbReference type="ARBA" id="ARBA00023065"/>
    </source>
</evidence>
<keyword evidence="14" id="KW-0406">Ion transport</keyword>
<dbReference type="GO" id="GO:0140581">
    <property type="term" value="F:P-type monovalent copper transporter activity"/>
    <property type="evidence" value="ECO:0007669"/>
    <property type="project" value="UniProtKB-EC"/>
</dbReference>
<dbReference type="PROSITE" id="PS01047">
    <property type="entry name" value="HMA_1"/>
    <property type="match status" value="1"/>
</dbReference>
<feature type="transmembrane region" description="Helical" evidence="17">
    <location>
        <begin position="172"/>
        <end position="190"/>
    </location>
</feature>
<evidence type="ECO:0000313" key="20">
    <source>
        <dbReference type="Proteomes" id="UP000591941"/>
    </source>
</evidence>
<dbReference type="GO" id="GO:0016887">
    <property type="term" value="F:ATP hydrolysis activity"/>
    <property type="evidence" value="ECO:0007669"/>
    <property type="project" value="InterPro"/>
</dbReference>
<dbReference type="Gene3D" id="2.70.150.10">
    <property type="entry name" value="Calcium-transporting ATPase, cytoplasmic transduction domain A"/>
    <property type="match status" value="1"/>
</dbReference>
<feature type="transmembrane region" description="Helical" evidence="17">
    <location>
        <begin position="682"/>
        <end position="700"/>
    </location>
</feature>
<dbReference type="Pfam" id="PF00403">
    <property type="entry name" value="HMA"/>
    <property type="match status" value="1"/>
</dbReference>
<keyword evidence="10 17" id="KW-0067">ATP-binding</keyword>
<dbReference type="PROSITE" id="PS50846">
    <property type="entry name" value="HMA_2"/>
    <property type="match status" value="1"/>
</dbReference>
<dbReference type="FunFam" id="2.70.150.10:FF:000020">
    <property type="entry name" value="Copper-exporting P-type ATPase A"/>
    <property type="match status" value="1"/>
</dbReference>
<evidence type="ECO:0000256" key="2">
    <source>
        <dbReference type="ARBA" id="ARBA00006024"/>
    </source>
</evidence>
<dbReference type="SUPFAM" id="SSF81653">
    <property type="entry name" value="Calcium ATPase, transduction domain A"/>
    <property type="match status" value="1"/>
</dbReference>
<evidence type="ECO:0000256" key="7">
    <source>
        <dbReference type="ARBA" id="ARBA00022723"/>
    </source>
</evidence>
<dbReference type="PRINTS" id="PR00119">
    <property type="entry name" value="CATATPASE"/>
</dbReference>
<feature type="transmembrane region" description="Helical" evidence="17">
    <location>
        <begin position="117"/>
        <end position="135"/>
    </location>
</feature>
<dbReference type="InterPro" id="IPR023298">
    <property type="entry name" value="ATPase_P-typ_TM_dom_sf"/>
</dbReference>
<dbReference type="SFLD" id="SFLDG00002">
    <property type="entry name" value="C1.7:_P-type_atpase_like"/>
    <property type="match status" value="1"/>
</dbReference>
<keyword evidence="8 17" id="KW-0547">Nucleotide-binding</keyword>
<dbReference type="InterPro" id="IPR059000">
    <property type="entry name" value="ATPase_P-type_domA"/>
</dbReference>
<evidence type="ECO:0000256" key="13">
    <source>
        <dbReference type="ARBA" id="ARBA00023008"/>
    </source>
</evidence>
<feature type="transmembrane region" description="Helical" evidence="17">
    <location>
        <begin position="89"/>
        <end position="111"/>
    </location>
</feature>
<dbReference type="CDD" id="cd02094">
    <property type="entry name" value="P-type_ATPase_Cu-like"/>
    <property type="match status" value="1"/>
</dbReference>
<dbReference type="InterPro" id="IPR018303">
    <property type="entry name" value="ATPase_P-typ_P_site"/>
</dbReference>
<keyword evidence="4" id="KW-0813">Transport</keyword>
<evidence type="ECO:0000256" key="5">
    <source>
        <dbReference type="ARBA" id="ARBA00022475"/>
    </source>
</evidence>
<gene>
    <name evidence="19" type="ORF">HNR45_001247</name>
</gene>
<keyword evidence="9" id="KW-0187">Copper transport</keyword>
<accession>A0A841R4T6</accession>
<evidence type="ECO:0000256" key="1">
    <source>
        <dbReference type="ARBA" id="ARBA00004651"/>
    </source>
</evidence>
<dbReference type="PROSITE" id="PS00154">
    <property type="entry name" value="ATPASE_E1_E2"/>
    <property type="match status" value="1"/>
</dbReference>
<evidence type="ECO:0000256" key="8">
    <source>
        <dbReference type="ARBA" id="ARBA00022741"/>
    </source>
</evidence>
<evidence type="ECO:0000259" key="18">
    <source>
        <dbReference type="PROSITE" id="PS50846"/>
    </source>
</evidence>
<protein>
    <recommendedName>
        <fullName evidence="3">P-type Cu(+) transporter</fullName>
        <ecNumber evidence="3">7.2.2.8</ecNumber>
    </recommendedName>
</protein>
<evidence type="ECO:0000256" key="11">
    <source>
        <dbReference type="ARBA" id="ARBA00022967"/>
    </source>
</evidence>
<dbReference type="InterPro" id="IPR023214">
    <property type="entry name" value="HAD_sf"/>
</dbReference>
<dbReference type="EC" id="7.2.2.8" evidence="3"/>
<keyword evidence="12 17" id="KW-1133">Transmembrane helix</keyword>
<proteinExistence type="inferred from homology"/>
<keyword evidence="13" id="KW-0186">Copper</keyword>
<dbReference type="EMBL" id="JACHHI010000006">
    <property type="protein sequence ID" value="MBB6478177.1"/>
    <property type="molecule type" value="Genomic_DNA"/>
</dbReference>
<feature type="transmembrane region" description="Helical" evidence="17">
    <location>
        <begin position="362"/>
        <end position="387"/>
    </location>
</feature>
<dbReference type="GO" id="GO:0005507">
    <property type="term" value="F:copper ion binding"/>
    <property type="evidence" value="ECO:0007669"/>
    <property type="project" value="TreeGrafter"/>
</dbReference>
<keyword evidence="5 17" id="KW-1003">Cell membrane</keyword>
<feature type="transmembrane region" description="Helical" evidence="17">
    <location>
        <begin position="660"/>
        <end position="676"/>
    </location>
</feature>
<dbReference type="Pfam" id="PF00702">
    <property type="entry name" value="Hydrolase"/>
    <property type="match status" value="1"/>
</dbReference>
<evidence type="ECO:0000256" key="9">
    <source>
        <dbReference type="ARBA" id="ARBA00022796"/>
    </source>
</evidence>
<dbReference type="AlphaFoldDB" id="A0A841R4T6"/>
<keyword evidence="6 17" id="KW-0812">Transmembrane</keyword>
<dbReference type="PRINTS" id="PR00943">
    <property type="entry name" value="CUATPASE"/>
</dbReference>
<dbReference type="SUPFAM" id="SSF56784">
    <property type="entry name" value="HAD-like"/>
    <property type="match status" value="1"/>
</dbReference>
<reference evidence="19 20" key="1">
    <citation type="submission" date="2020-08" db="EMBL/GenBank/DDBJ databases">
        <title>Genomic Encyclopedia of Type Strains, Phase IV (KMG-IV): sequencing the most valuable type-strain genomes for metagenomic binning, comparative biology and taxonomic classification.</title>
        <authorList>
            <person name="Goeker M."/>
        </authorList>
    </citation>
    <scope>NUCLEOTIDE SEQUENCE [LARGE SCALE GENOMIC DNA]</scope>
    <source>
        <strain evidence="19 20">DSM 21255</strain>
    </source>
</reference>
<dbReference type="NCBIfam" id="TIGR01512">
    <property type="entry name" value="ATPase-IB2_Cd"/>
    <property type="match status" value="1"/>
</dbReference>
<keyword evidence="11" id="KW-1278">Translocase</keyword>
<comment type="caution">
    <text evidence="19">The sequence shown here is derived from an EMBL/GenBank/DDBJ whole genome shotgun (WGS) entry which is preliminary data.</text>
</comment>
<evidence type="ECO:0000256" key="17">
    <source>
        <dbReference type="RuleBase" id="RU362081"/>
    </source>
</evidence>
<dbReference type="Proteomes" id="UP000591941">
    <property type="component" value="Unassembled WGS sequence"/>
</dbReference>
<dbReference type="InterPro" id="IPR044492">
    <property type="entry name" value="P_typ_ATPase_HD_dom"/>
</dbReference>
<dbReference type="SUPFAM" id="SSF55008">
    <property type="entry name" value="HMA, heavy metal-associated domain"/>
    <property type="match status" value="1"/>
</dbReference>
<sequence length="708" mass="73836">MKQTLRLAITGMHCAACSARIEKVVGRMAGVQEVAVNLITGRARMAYDDQTVTAADIIAKIEKSGYGAHIADAAWEDPGAEVRAAKRRLLIAFVFALPLMIGMVGALTGWWPMLPGVAELVLATVVQFGPGLYFYRGAWGALRGGSLNMDVLVVLGTTTAYLYSLYELFGGAGHLYFETSAWLITFILLGKYLEAAAKRRTGQALETLLAAAPARAHRKDGEEITTIDAHDVTVGMTLWVKAGEQVPVDGQVSEGAPEVNEAMLTGESMPVQKTVGDTVTGGTVNGATPFTMTAQAVGADTVLSQIIRVVAAAQESKAPIQRLADTVSARFVPAVISIAALTGIVYYAFFDATLETALLRTVAVLVIACPCALGLATPTSIMVGSGVGARSGILFKSAADLEAAGKLTHIIFDKTGTLTKGEPEVVALAPQGTTTETELLALAQGLESGSGHRLAGAIMAAGQARAIPARHFTDLTETVGKGMSGQYEGATYTIGRAASDDPTAAAWEAQGRTVLAVRREAEVLGMIAVADALREDAAEAIRDLHAQGIETELLSGDNRPTATAIAQSLGIDTVTAEVKPIEKADHVAARKGAGRLVAMVGDGINDAPALATADLGIAIGSGTAVAIDAADIVLLRSRVRDVARSVTLAQATLKNIRQNLFWALIYNMIGIPLAALGYLSPLLAGAAMALSSVSVVLNALRLQYVRLQ</sequence>
<dbReference type="NCBIfam" id="TIGR01511">
    <property type="entry name" value="ATPase-IB1_Cu"/>
    <property type="match status" value="1"/>
</dbReference>
<keyword evidence="15 17" id="KW-0472">Membrane</keyword>
<evidence type="ECO:0000313" key="19">
    <source>
        <dbReference type="EMBL" id="MBB6478177.1"/>
    </source>
</evidence>
<evidence type="ECO:0000256" key="6">
    <source>
        <dbReference type="ARBA" id="ARBA00022692"/>
    </source>
</evidence>
<dbReference type="InterPro" id="IPR036163">
    <property type="entry name" value="HMA_dom_sf"/>
</dbReference>
<dbReference type="FunFam" id="3.30.70.100:FF:000005">
    <property type="entry name" value="Copper-exporting P-type ATPase A"/>
    <property type="match status" value="1"/>
</dbReference>
<feature type="domain" description="HMA" evidence="18">
    <location>
        <begin position="3"/>
        <end position="69"/>
    </location>
</feature>
<dbReference type="Gene3D" id="3.40.1110.10">
    <property type="entry name" value="Calcium-transporting ATPase, cytoplasmic domain N"/>
    <property type="match status" value="1"/>
</dbReference>
<evidence type="ECO:0000256" key="15">
    <source>
        <dbReference type="ARBA" id="ARBA00023136"/>
    </source>
</evidence>
<dbReference type="PANTHER" id="PTHR43520:SF8">
    <property type="entry name" value="P-TYPE CU(+) TRANSPORTER"/>
    <property type="match status" value="1"/>
</dbReference>
<dbReference type="InterPro" id="IPR036412">
    <property type="entry name" value="HAD-like_sf"/>
</dbReference>
<evidence type="ECO:0000256" key="12">
    <source>
        <dbReference type="ARBA" id="ARBA00022989"/>
    </source>
</evidence>
<dbReference type="NCBIfam" id="TIGR01525">
    <property type="entry name" value="ATPase-IB_hvy"/>
    <property type="match status" value="1"/>
</dbReference>